<sequence length="688" mass="77065">MFRSFVVPSSEVPGFSPIYRHPRYKDGTQNKEFADIKTLYDLFISMVANHPKKEFLGTREFYPETDTFGDFKWISTTDSAEIVDHIGAGLDSIYAQYAPEPNETTGQQPMGIFSINRWEWLLAELAALRSRRYVVGITDIAGVDSSEYVINFADTRVIVCSIDKIPRMLDRMDKTPNLKAIISMDKLDCSKPTVATQAFSAEVTDKLKAQADSLGVVLMDLDQVIQIGKANPTEPTLPSPDDLCNICFTSGTTGAQKGAFLTHKNLIYSAKANYLHYRPKNTTILSYMSRAHIYDRILVYFLMLDIVRVGFFSGDVSRVLDDMQVLRPTFFATVPPVLNRMYDKIASNTIGAKGIKGLLCRMAYKSKEKRITSGRGYKHFLWDRIVFNKVAKLFGGEIELAVCGGTIFASQVQNFMRACLSCDVTQVFGQTETSGTSMCQERQDFSTGTCGVPTPGVDLRLRSIPEMGYNVTDSPCPRGELLIRGDHISKGYYQEPEKTAELMEDGWMVTGDIVTVNTDGTFTIVERIKNAIRSASTVYIEPGPLEVIYSNHHLISQCYVYGSSRIFKLVAIVVPRPETFVPWARNIAKSPKAELIELCESKEVAEALTQELLKLGSEARVPSPAMIGAVHLEPKPLEQVNSQFYSTALKIRRHLVNQHYMPVFDKLCETVDFTTDPKFSEIKSSEKK</sequence>
<comment type="caution">
    <text evidence="4">The sequence shown here is derived from an EMBL/GenBank/DDBJ whole genome shotgun (WGS) entry which is preliminary data.</text>
</comment>
<protein>
    <submittedName>
        <fullName evidence="4">Medium-chain fatty acid-CoA ligase faa2</fullName>
        <ecNumber evidence="4">6.2.1.3</ecNumber>
    </submittedName>
</protein>
<keyword evidence="5" id="KW-1185">Reference proteome</keyword>
<dbReference type="SUPFAM" id="SSF56801">
    <property type="entry name" value="Acetyl-CoA synthetase-like"/>
    <property type="match status" value="1"/>
</dbReference>
<organism evidence="4 5">
    <name type="scientific">Coemansia asiatica</name>
    <dbReference type="NCBI Taxonomy" id="1052880"/>
    <lineage>
        <taxon>Eukaryota</taxon>
        <taxon>Fungi</taxon>
        <taxon>Fungi incertae sedis</taxon>
        <taxon>Zoopagomycota</taxon>
        <taxon>Kickxellomycotina</taxon>
        <taxon>Kickxellomycetes</taxon>
        <taxon>Kickxellales</taxon>
        <taxon>Kickxellaceae</taxon>
        <taxon>Coemansia</taxon>
    </lineage>
</organism>
<dbReference type="EC" id="6.2.1.3" evidence="4"/>
<name>A0A9W8CJ37_9FUNG</name>
<evidence type="ECO:0000313" key="4">
    <source>
        <dbReference type="EMBL" id="KAJ1644391.1"/>
    </source>
</evidence>
<dbReference type="EMBL" id="JANBOH010000169">
    <property type="protein sequence ID" value="KAJ1644391.1"/>
    <property type="molecule type" value="Genomic_DNA"/>
</dbReference>
<evidence type="ECO:0000256" key="2">
    <source>
        <dbReference type="ARBA" id="ARBA00022840"/>
    </source>
</evidence>
<gene>
    <name evidence="4" type="primary">FAA2_12</name>
    <name evidence="4" type="ORF">LPJ64_003936</name>
</gene>
<dbReference type="Pfam" id="PF00501">
    <property type="entry name" value="AMP-binding"/>
    <property type="match status" value="1"/>
</dbReference>
<evidence type="ECO:0000259" key="3">
    <source>
        <dbReference type="Pfam" id="PF00501"/>
    </source>
</evidence>
<accession>A0A9W8CJ37</accession>
<dbReference type="InterPro" id="IPR000873">
    <property type="entry name" value="AMP-dep_synth/lig_dom"/>
</dbReference>
<dbReference type="PANTHER" id="PTHR43272:SF33">
    <property type="entry name" value="AMP-BINDING DOMAIN-CONTAINING PROTEIN-RELATED"/>
    <property type="match status" value="1"/>
</dbReference>
<reference evidence="4" key="1">
    <citation type="submission" date="2022-07" db="EMBL/GenBank/DDBJ databases">
        <title>Phylogenomic reconstructions and comparative analyses of Kickxellomycotina fungi.</title>
        <authorList>
            <person name="Reynolds N.K."/>
            <person name="Stajich J.E."/>
            <person name="Barry K."/>
            <person name="Grigoriev I.V."/>
            <person name="Crous P."/>
            <person name="Smith M.E."/>
        </authorList>
    </citation>
    <scope>NUCLEOTIDE SEQUENCE</scope>
    <source>
        <strain evidence="4">NBRC 105413</strain>
    </source>
</reference>
<dbReference type="Gene3D" id="3.40.50.12780">
    <property type="entry name" value="N-terminal domain of ligase-like"/>
    <property type="match status" value="1"/>
</dbReference>
<dbReference type="InterPro" id="IPR042099">
    <property type="entry name" value="ANL_N_sf"/>
</dbReference>
<dbReference type="GO" id="GO:0004467">
    <property type="term" value="F:long-chain fatty acid-CoA ligase activity"/>
    <property type="evidence" value="ECO:0007669"/>
    <property type="project" value="UniProtKB-EC"/>
</dbReference>
<keyword evidence="4" id="KW-0436">Ligase</keyword>
<keyword evidence="2" id="KW-0067">ATP-binding</keyword>
<dbReference type="GO" id="GO:0005524">
    <property type="term" value="F:ATP binding"/>
    <property type="evidence" value="ECO:0007669"/>
    <property type="project" value="UniProtKB-KW"/>
</dbReference>
<evidence type="ECO:0000313" key="5">
    <source>
        <dbReference type="Proteomes" id="UP001145021"/>
    </source>
</evidence>
<dbReference type="GO" id="GO:0016020">
    <property type="term" value="C:membrane"/>
    <property type="evidence" value="ECO:0007669"/>
    <property type="project" value="TreeGrafter"/>
</dbReference>
<proteinExistence type="predicted"/>
<dbReference type="GO" id="GO:0005783">
    <property type="term" value="C:endoplasmic reticulum"/>
    <property type="evidence" value="ECO:0007669"/>
    <property type="project" value="TreeGrafter"/>
</dbReference>
<feature type="domain" description="AMP-dependent synthetase/ligase" evidence="3">
    <location>
        <begin position="107"/>
        <end position="493"/>
    </location>
</feature>
<evidence type="ECO:0000256" key="1">
    <source>
        <dbReference type="ARBA" id="ARBA00022741"/>
    </source>
</evidence>
<keyword evidence="1" id="KW-0547">Nucleotide-binding</keyword>
<dbReference type="AlphaFoldDB" id="A0A9W8CJ37"/>
<dbReference type="Proteomes" id="UP001145021">
    <property type="component" value="Unassembled WGS sequence"/>
</dbReference>
<dbReference type="PANTHER" id="PTHR43272">
    <property type="entry name" value="LONG-CHAIN-FATTY-ACID--COA LIGASE"/>
    <property type="match status" value="1"/>
</dbReference>